<dbReference type="GO" id="GO:0009088">
    <property type="term" value="P:threonine biosynthetic process"/>
    <property type="evidence" value="ECO:0007669"/>
    <property type="project" value="UniProtKB-KW"/>
</dbReference>
<evidence type="ECO:0000256" key="17">
    <source>
        <dbReference type="PIRSR" id="PIRSR000098-2"/>
    </source>
</evidence>
<evidence type="ECO:0000256" key="12">
    <source>
        <dbReference type="ARBA" id="ARBA00023167"/>
    </source>
</evidence>
<keyword evidence="8 18" id="KW-0791">Threonine biosynthesis</keyword>
<organism evidence="21 22">
    <name type="scientific">Brooklawnia propionicigenes</name>
    <dbReference type="NCBI Taxonomy" id="3041175"/>
    <lineage>
        <taxon>Bacteria</taxon>
        <taxon>Bacillati</taxon>
        <taxon>Actinomycetota</taxon>
        <taxon>Actinomycetes</taxon>
        <taxon>Propionibacteriales</taxon>
        <taxon>Propionibacteriaceae</taxon>
        <taxon>Brooklawnia</taxon>
    </lineage>
</organism>
<dbReference type="InterPro" id="IPR045865">
    <property type="entry name" value="ACT-like_dom_sf"/>
</dbReference>
<dbReference type="InterPro" id="IPR019811">
    <property type="entry name" value="HDH_CS"/>
</dbReference>
<evidence type="ECO:0000259" key="20">
    <source>
        <dbReference type="PROSITE" id="PS51671"/>
    </source>
</evidence>
<evidence type="ECO:0000256" key="9">
    <source>
        <dbReference type="ARBA" id="ARBA00022857"/>
    </source>
</evidence>
<proteinExistence type="inferred from homology"/>
<gene>
    <name evidence="21" type="ORF">brsh051_27760</name>
</gene>
<evidence type="ECO:0000256" key="18">
    <source>
        <dbReference type="RuleBase" id="RU000579"/>
    </source>
</evidence>
<dbReference type="NCBIfam" id="NF004976">
    <property type="entry name" value="PRK06349.1"/>
    <property type="match status" value="1"/>
</dbReference>
<dbReference type="InterPro" id="IPR005106">
    <property type="entry name" value="Asp/hSer_DH_NAD-bd"/>
</dbReference>
<feature type="binding site" evidence="17">
    <location>
        <position position="113"/>
    </location>
    <ligand>
        <name>NADPH</name>
        <dbReference type="ChEBI" id="CHEBI:57783"/>
    </ligand>
</feature>
<evidence type="ECO:0000256" key="15">
    <source>
        <dbReference type="ARBA" id="ARBA00049031"/>
    </source>
</evidence>
<dbReference type="Gene3D" id="3.40.50.720">
    <property type="entry name" value="NAD(P)-binding Rossmann-like Domain"/>
    <property type="match status" value="1"/>
</dbReference>
<evidence type="ECO:0000256" key="4">
    <source>
        <dbReference type="ARBA" id="ARBA00006753"/>
    </source>
</evidence>
<evidence type="ECO:0000256" key="6">
    <source>
        <dbReference type="ARBA" id="ARBA00013376"/>
    </source>
</evidence>
<evidence type="ECO:0000256" key="2">
    <source>
        <dbReference type="ARBA" id="ARBA00005056"/>
    </source>
</evidence>
<feature type="binding site" evidence="17">
    <location>
        <position position="198"/>
    </location>
    <ligand>
        <name>L-homoserine</name>
        <dbReference type="ChEBI" id="CHEBI:57476"/>
    </ligand>
</feature>
<evidence type="ECO:0000256" key="5">
    <source>
        <dbReference type="ARBA" id="ARBA00013213"/>
    </source>
</evidence>
<dbReference type="InterPro" id="IPR002912">
    <property type="entry name" value="ACT_dom"/>
</dbReference>
<name>A0AAN0KJQ8_9ACTN</name>
<comment type="pathway">
    <text evidence="3 18">Amino-acid biosynthesis; L-methionine biosynthesis via de novo pathway; L-homoserine from L-aspartate: step 3/3.</text>
</comment>
<dbReference type="Gene3D" id="3.30.70.260">
    <property type="match status" value="1"/>
</dbReference>
<keyword evidence="10 18" id="KW-0560">Oxidoreductase</keyword>
<feature type="active site" description="Proton donor" evidence="16">
    <location>
        <position position="213"/>
    </location>
</feature>
<dbReference type="GO" id="GO:0004412">
    <property type="term" value="F:homoserine dehydrogenase activity"/>
    <property type="evidence" value="ECO:0007669"/>
    <property type="project" value="UniProtKB-EC"/>
</dbReference>
<comment type="catalytic activity">
    <reaction evidence="15">
        <text>L-homoserine + NAD(+) = L-aspartate 4-semialdehyde + NADH + H(+)</text>
        <dbReference type="Rhea" id="RHEA:15757"/>
        <dbReference type="ChEBI" id="CHEBI:15378"/>
        <dbReference type="ChEBI" id="CHEBI:57476"/>
        <dbReference type="ChEBI" id="CHEBI:57540"/>
        <dbReference type="ChEBI" id="CHEBI:57945"/>
        <dbReference type="ChEBI" id="CHEBI:537519"/>
        <dbReference type="EC" id="1.1.1.3"/>
    </reaction>
    <physiologicalReaction direction="right-to-left" evidence="15">
        <dbReference type="Rhea" id="RHEA:15759"/>
    </physiologicalReaction>
</comment>
<dbReference type="EMBL" id="AP028056">
    <property type="protein sequence ID" value="BEH03495.1"/>
    <property type="molecule type" value="Genomic_DNA"/>
</dbReference>
<feature type="domain" description="ACT" evidence="20">
    <location>
        <begin position="358"/>
        <end position="442"/>
    </location>
</feature>
<dbReference type="SUPFAM" id="SSF55021">
    <property type="entry name" value="ACT-like"/>
    <property type="match status" value="1"/>
</dbReference>
<dbReference type="PROSITE" id="PS51671">
    <property type="entry name" value="ACT"/>
    <property type="match status" value="1"/>
</dbReference>
<dbReference type="PROSITE" id="PS01042">
    <property type="entry name" value="HOMOSER_DHGENASE"/>
    <property type="match status" value="1"/>
</dbReference>
<comment type="catalytic activity">
    <reaction evidence="14">
        <text>L-homoserine + NADP(+) = L-aspartate 4-semialdehyde + NADPH + H(+)</text>
        <dbReference type="Rhea" id="RHEA:15761"/>
        <dbReference type="ChEBI" id="CHEBI:15378"/>
        <dbReference type="ChEBI" id="CHEBI:57476"/>
        <dbReference type="ChEBI" id="CHEBI:57783"/>
        <dbReference type="ChEBI" id="CHEBI:58349"/>
        <dbReference type="ChEBI" id="CHEBI:537519"/>
        <dbReference type="EC" id="1.1.1.3"/>
    </reaction>
    <physiologicalReaction direction="right-to-left" evidence="14">
        <dbReference type="Rhea" id="RHEA:15763"/>
    </physiologicalReaction>
</comment>
<evidence type="ECO:0000313" key="21">
    <source>
        <dbReference type="EMBL" id="BEH03495.1"/>
    </source>
</evidence>
<dbReference type="GO" id="GO:0009086">
    <property type="term" value="P:methionine biosynthetic process"/>
    <property type="evidence" value="ECO:0007669"/>
    <property type="project" value="UniProtKB-KW"/>
</dbReference>
<dbReference type="Pfam" id="PF03447">
    <property type="entry name" value="NAD_binding_3"/>
    <property type="match status" value="1"/>
</dbReference>
<dbReference type="InterPro" id="IPR001342">
    <property type="entry name" value="HDH_cat"/>
</dbReference>
<evidence type="ECO:0000256" key="7">
    <source>
        <dbReference type="ARBA" id="ARBA00022605"/>
    </source>
</evidence>
<dbReference type="KEGG" id="broo:brsh051_27760"/>
<protein>
    <recommendedName>
        <fullName evidence="6 18">Homoserine dehydrogenase</fullName>
        <ecNumber evidence="5 18">1.1.1.3</ecNumber>
    </recommendedName>
</protein>
<dbReference type="InterPro" id="IPR016204">
    <property type="entry name" value="HDH"/>
</dbReference>
<feature type="binding site" evidence="17">
    <location>
        <begin position="18"/>
        <end position="25"/>
    </location>
    <ligand>
        <name>NADP(+)</name>
        <dbReference type="ChEBI" id="CHEBI:58349"/>
    </ligand>
</feature>
<reference evidence="21" key="1">
    <citation type="journal article" date="2024" name="Int. J. Syst. Evol. Microbiol.">
        <title>Brooklawnia propionicigenes sp. nov., a facultatively anaerobic, propionate-producing bacterium isolated from a methanogenic reactor treating waste from cattle farms.</title>
        <authorList>
            <person name="Akita Y."/>
            <person name="Ueki A."/>
            <person name="Tonouchi A."/>
            <person name="Sugawara Y."/>
            <person name="Honma S."/>
            <person name="Kaku N."/>
            <person name="Ueki K."/>
        </authorList>
    </citation>
    <scope>NUCLEOTIDE SEQUENCE</scope>
    <source>
        <strain evidence="21">SH051</strain>
    </source>
</reference>
<dbReference type="PANTHER" id="PTHR43331:SF1">
    <property type="entry name" value="HOMOSERINE DEHYDROGENASE"/>
    <property type="match status" value="1"/>
</dbReference>
<dbReference type="EC" id="1.1.1.3" evidence="5 18"/>
<dbReference type="Pfam" id="PF01842">
    <property type="entry name" value="ACT"/>
    <property type="match status" value="1"/>
</dbReference>
<evidence type="ECO:0000256" key="16">
    <source>
        <dbReference type="PIRSR" id="PIRSR000098-1"/>
    </source>
</evidence>
<keyword evidence="12 18" id="KW-0486">Methionine biosynthesis</keyword>
<evidence type="ECO:0000256" key="8">
    <source>
        <dbReference type="ARBA" id="ARBA00022697"/>
    </source>
</evidence>
<sequence length="442" mass="46726">MMMRVRQDGDEPLKVVLLGSGTVGTQVARLILEHGDDFAARIGRPLELIGIAVRDLSRQRPGLPAGLFTDDPQGLIDRGEADIVIELIGGIDPARQLILSAIEHGASVVTANKALLAAHGEEIFDAAELAGVDVYYEAAVAGAIPIIRPLRESLVGDSIRHVMGIVNGTTNYILDKMTTEQTDYEAALVQAQDLGYAEADPTADVEGYDAAAKAALLASLAFHTRVNGDEVHTEGITRIVQDDIRAARDVGCVVKLVAIAKQLDDDQISVRVHPTLIPLGHPLAAVGGAYNAIFVEADAAGRLMFLGPGAGGAPTASAVTGDLVTVARNRARGVAGPNQTIYNELRVADMGAVQTRYFLRLRVVDEPGVLATIAAILAHHKISVQTVLQTPADSSGVRDGASAELSLMTHMATESDLLACLSELKANPKVRSEVRFLRVEGM</sequence>
<accession>A0AAN0KJQ8</accession>
<dbReference type="PANTHER" id="PTHR43331">
    <property type="entry name" value="HOMOSERINE DEHYDROGENASE"/>
    <property type="match status" value="1"/>
</dbReference>
<keyword evidence="22" id="KW-1185">Reference proteome</keyword>
<evidence type="ECO:0000256" key="11">
    <source>
        <dbReference type="ARBA" id="ARBA00023053"/>
    </source>
</evidence>
<keyword evidence="7 18" id="KW-0028">Amino-acid biosynthesis</keyword>
<dbReference type="InterPro" id="IPR036291">
    <property type="entry name" value="NAD(P)-bd_dom_sf"/>
</dbReference>
<comment type="similarity">
    <text evidence="4 19">Belongs to the homoserine dehydrogenase family.</text>
</comment>
<evidence type="ECO:0000256" key="3">
    <source>
        <dbReference type="ARBA" id="ARBA00005062"/>
    </source>
</evidence>
<dbReference type="AlphaFoldDB" id="A0AAN0KJQ8"/>
<evidence type="ECO:0000256" key="13">
    <source>
        <dbReference type="ARBA" id="ARBA00044930"/>
    </source>
</evidence>
<dbReference type="Pfam" id="PF00742">
    <property type="entry name" value="Homoserine_dh"/>
    <property type="match status" value="1"/>
</dbReference>
<keyword evidence="11" id="KW-0915">Sodium</keyword>
<comment type="cofactor">
    <cofactor evidence="1">
        <name>a metal cation</name>
        <dbReference type="ChEBI" id="CHEBI:25213"/>
    </cofactor>
</comment>
<dbReference type="SUPFAM" id="SSF55347">
    <property type="entry name" value="Glyceraldehyde-3-phosphate dehydrogenase-like, C-terminal domain"/>
    <property type="match status" value="1"/>
</dbReference>
<comment type="pathway">
    <text evidence="2 18">Amino-acid biosynthesis; L-threonine biosynthesis; L-threonine from L-aspartate: step 3/5.</text>
</comment>
<dbReference type="GO" id="GO:0050661">
    <property type="term" value="F:NADP binding"/>
    <property type="evidence" value="ECO:0007669"/>
    <property type="project" value="InterPro"/>
</dbReference>
<comment type="function">
    <text evidence="13">Catalyzes the conversion of L-aspartate-beta-semialdehyde (L-Asa) to L-homoserine (L-Hse), the third step in the biosynthesis of threonine and methionine from aspartate.</text>
</comment>
<dbReference type="FunFam" id="3.30.360.10:FF:000005">
    <property type="entry name" value="Homoserine dehydrogenase"/>
    <property type="match status" value="1"/>
</dbReference>
<evidence type="ECO:0000313" key="22">
    <source>
        <dbReference type="Proteomes" id="UP001431656"/>
    </source>
</evidence>
<dbReference type="CDD" id="cd04881">
    <property type="entry name" value="ACT_HSDH-Hom"/>
    <property type="match status" value="1"/>
</dbReference>
<evidence type="ECO:0000256" key="10">
    <source>
        <dbReference type="ARBA" id="ARBA00023002"/>
    </source>
</evidence>
<dbReference type="Proteomes" id="UP001431656">
    <property type="component" value="Chromosome"/>
</dbReference>
<dbReference type="PIRSF" id="PIRSF000098">
    <property type="entry name" value="Homoser_dehydrog"/>
    <property type="match status" value="1"/>
</dbReference>
<evidence type="ECO:0000256" key="1">
    <source>
        <dbReference type="ARBA" id="ARBA00001920"/>
    </source>
</evidence>
<dbReference type="SUPFAM" id="SSF51735">
    <property type="entry name" value="NAD(P)-binding Rossmann-fold domains"/>
    <property type="match status" value="1"/>
</dbReference>
<dbReference type="Gene3D" id="3.30.360.10">
    <property type="entry name" value="Dihydrodipicolinate Reductase, domain 2"/>
    <property type="match status" value="1"/>
</dbReference>
<evidence type="ECO:0000256" key="14">
    <source>
        <dbReference type="ARBA" id="ARBA00048841"/>
    </source>
</evidence>
<keyword evidence="9 17" id="KW-0521">NADP</keyword>
<evidence type="ECO:0000256" key="19">
    <source>
        <dbReference type="RuleBase" id="RU004171"/>
    </source>
</evidence>